<dbReference type="Gene3D" id="3.30.450.30">
    <property type="entry name" value="Dynein light chain 2a, cytoplasmic"/>
    <property type="match status" value="1"/>
</dbReference>
<accession>A0A0K1PTX3</accession>
<dbReference type="AlphaFoldDB" id="A0A0K1PTX3"/>
<evidence type="ECO:0000313" key="2">
    <source>
        <dbReference type="Proteomes" id="UP000064967"/>
    </source>
</evidence>
<dbReference type="RefSeq" id="WP_146648200.1">
    <property type="nucleotide sequence ID" value="NZ_CP012333.1"/>
</dbReference>
<reference evidence="1 2" key="1">
    <citation type="submission" date="2015-08" db="EMBL/GenBank/DDBJ databases">
        <authorList>
            <person name="Babu N.S."/>
            <person name="Beckwith C.J."/>
            <person name="Beseler K.G."/>
            <person name="Brison A."/>
            <person name="Carone J.V."/>
            <person name="Caskin T.P."/>
            <person name="Diamond M."/>
            <person name="Durham M.E."/>
            <person name="Foxe J.M."/>
            <person name="Go M."/>
            <person name="Henderson B.A."/>
            <person name="Jones I.B."/>
            <person name="McGettigan J.A."/>
            <person name="Micheletti S.J."/>
            <person name="Nasrallah M.E."/>
            <person name="Ortiz D."/>
            <person name="Piller C.R."/>
            <person name="Privatt S.R."/>
            <person name="Schneider S.L."/>
            <person name="Sharp S."/>
            <person name="Smith T.C."/>
            <person name="Stanton J.D."/>
            <person name="Ullery H.E."/>
            <person name="Wilson R.J."/>
            <person name="Serrano M.G."/>
            <person name="Buck G."/>
            <person name="Lee V."/>
            <person name="Wang Y."/>
            <person name="Carvalho R."/>
            <person name="Voegtly L."/>
            <person name="Shi R."/>
            <person name="Duckworth R."/>
            <person name="Johnson A."/>
            <person name="Loviza R."/>
            <person name="Walstead R."/>
            <person name="Shah Z."/>
            <person name="Kiflezghi M."/>
            <person name="Wade K."/>
            <person name="Ball S.L."/>
            <person name="Bradley K.W."/>
            <person name="Asai D.J."/>
            <person name="Bowman C.A."/>
            <person name="Russell D.A."/>
            <person name="Pope W.H."/>
            <person name="Jacobs-Sera D."/>
            <person name="Hendrix R.W."/>
            <person name="Hatfull G.F."/>
        </authorList>
    </citation>
    <scope>NUCLEOTIDE SEQUENCE [LARGE SCALE GENOMIC DNA]</scope>
    <source>
        <strain evidence="1 2">DSM 27648</strain>
    </source>
</reference>
<dbReference type="SUPFAM" id="SSF103196">
    <property type="entry name" value="Roadblock/LC7 domain"/>
    <property type="match status" value="1"/>
</dbReference>
<dbReference type="EMBL" id="CP012333">
    <property type="protein sequence ID" value="AKU96985.1"/>
    <property type="molecule type" value="Genomic_DNA"/>
</dbReference>
<evidence type="ECO:0000313" key="1">
    <source>
        <dbReference type="EMBL" id="AKU96985.1"/>
    </source>
</evidence>
<evidence type="ECO:0008006" key="3">
    <source>
        <dbReference type="Google" id="ProtNLM"/>
    </source>
</evidence>
<dbReference type="Proteomes" id="UP000064967">
    <property type="component" value="Chromosome"/>
</dbReference>
<protein>
    <recommendedName>
        <fullName evidence="3">Roadblock/LAMTOR2 domain-containing protein</fullName>
    </recommendedName>
</protein>
<keyword evidence="2" id="KW-1185">Reference proteome</keyword>
<proteinExistence type="predicted"/>
<dbReference type="KEGG" id="llu:AKJ09_03649"/>
<organism evidence="1 2">
    <name type="scientific">Labilithrix luteola</name>
    <dbReference type="NCBI Taxonomy" id="1391654"/>
    <lineage>
        <taxon>Bacteria</taxon>
        <taxon>Pseudomonadati</taxon>
        <taxon>Myxococcota</taxon>
        <taxon>Polyangia</taxon>
        <taxon>Polyangiales</taxon>
        <taxon>Labilitrichaceae</taxon>
        <taxon>Labilithrix</taxon>
    </lineage>
</organism>
<name>A0A0K1PTX3_9BACT</name>
<gene>
    <name evidence="1" type="ORF">AKJ09_03649</name>
</gene>
<sequence length="131" mass="13580">MSELRSEGGPTAQQLDLFRAVEDLHEMTLAIVVLLTDADGLAIAVGGDEAAIPPPLRAVLSAKQLAAAGSVRALLEPVFAELGPSPLNVLVLAVDAGHVLTVVFDAEADFEVVQTVSREARGMIAEILAAN</sequence>